<keyword evidence="1 4" id="KW-0808">Transferase</keyword>
<dbReference type="PANTHER" id="PTHR43877">
    <property type="entry name" value="AMINOALKYLPHOSPHONATE N-ACETYLTRANSFERASE-RELATED-RELATED"/>
    <property type="match status" value="1"/>
</dbReference>
<dbReference type="Proteomes" id="UP001548832">
    <property type="component" value="Unassembled WGS sequence"/>
</dbReference>
<comment type="caution">
    <text evidence="4">The sequence shown here is derived from an EMBL/GenBank/DDBJ whole genome shotgun (WGS) entry which is preliminary data.</text>
</comment>
<dbReference type="InterPro" id="IPR000182">
    <property type="entry name" value="GNAT_dom"/>
</dbReference>
<dbReference type="SUPFAM" id="SSF55729">
    <property type="entry name" value="Acyl-CoA N-acyltransferases (Nat)"/>
    <property type="match status" value="1"/>
</dbReference>
<feature type="domain" description="N-acetyltransferase" evidence="3">
    <location>
        <begin position="13"/>
        <end position="158"/>
    </location>
</feature>
<dbReference type="InterPro" id="IPR050832">
    <property type="entry name" value="Bact_Acetyltransf"/>
</dbReference>
<protein>
    <submittedName>
        <fullName evidence="4">GNAT family N-acetyltransferase</fullName>
        <ecNumber evidence="4">2.3.1.-</ecNumber>
    </submittedName>
</protein>
<dbReference type="Gene3D" id="3.40.630.30">
    <property type="match status" value="1"/>
</dbReference>
<dbReference type="Pfam" id="PF00583">
    <property type="entry name" value="Acetyltransf_1"/>
    <property type="match status" value="1"/>
</dbReference>
<organism evidence="4 5">
    <name type="scientific">Mesorhizobium shangrilense</name>
    <dbReference type="NCBI Taxonomy" id="460060"/>
    <lineage>
        <taxon>Bacteria</taxon>
        <taxon>Pseudomonadati</taxon>
        <taxon>Pseudomonadota</taxon>
        <taxon>Alphaproteobacteria</taxon>
        <taxon>Hyphomicrobiales</taxon>
        <taxon>Phyllobacteriaceae</taxon>
        <taxon>Mesorhizobium</taxon>
    </lineage>
</organism>
<evidence type="ECO:0000313" key="4">
    <source>
        <dbReference type="EMBL" id="MET2832205.1"/>
    </source>
</evidence>
<proteinExistence type="predicted"/>
<dbReference type="PROSITE" id="PS51186">
    <property type="entry name" value="GNAT"/>
    <property type="match status" value="1"/>
</dbReference>
<dbReference type="PANTHER" id="PTHR43877:SF2">
    <property type="entry name" value="AMINOALKYLPHOSPHONATE N-ACETYLTRANSFERASE-RELATED"/>
    <property type="match status" value="1"/>
</dbReference>
<evidence type="ECO:0000256" key="2">
    <source>
        <dbReference type="ARBA" id="ARBA00023315"/>
    </source>
</evidence>
<dbReference type="EC" id="2.3.1.-" evidence="4"/>
<keyword evidence="2 4" id="KW-0012">Acyltransferase</keyword>
<dbReference type="CDD" id="cd04301">
    <property type="entry name" value="NAT_SF"/>
    <property type="match status" value="1"/>
</dbReference>
<dbReference type="InterPro" id="IPR016181">
    <property type="entry name" value="Acyl_CoA_acyltransferase"/>
</dbReference>
<dbReference type="EMBL" id="JBEWSZ010000008">
    <property type="protein sequence ID" value="MET2832205.1"/>
    <property type="molecule type" value="Genomic_DNA"/>
</dbReference>
<evidence type="ECO:0000259" key="3">
    <source>
        <dbReference type="PROSITE" id="PS51186"/>
    </source>
</evidence>
<evidence type="ECO:0000313" key="5">
    <source>
        <dbReference type="Proteomes" id="UP001548832"/>
    </source>
</evidence>
<accession>A0ABV2DQ44</accession>
<reference evidence="4 5" key="1">
    <citation type="submission" date="2024-06" db="EMBL/GenBank/DDBJ databases">
        <authorList>
            <person name="Kim D.-U."/>
        </authorList>
    </citation>
    <scope>NUCLEOTIDE SEQUENCE [LARGE SCALE GENOMIC DNA]</scope>
    <source>
        <strain evidence="4 5">KACC15460</strain>
    </source>
</reference>
<keyword evidence="5" id="KW-1185">Reference proteome</keyword>
<gene>
    <name evidence="4" type="ORF">ABVQ20_35205</name>
</gene>
<dbReference type="RefSeq" id="WP_354464431.1">
    <property type="nucleotide sequence ID" value="NZ_JBEWSZ010000008.1"/>
</dbReference>
<evidence type="ECO:0000256" key="1">
    <source>
        <dbReference type="ARBA" id="ARBA00022679"/>
    </source>
</evidence>
<sequence length="174" mass="19656">MTDSFLYTTPLDPRAAPLIEALTWEYTTRYGDHFGEPGEEMRRYPAELFAPPNGNFLLLLRAGAAIAGGAFKRYDERTAELKRVWTHIDLRRQGLARKVLAELELQAARQGYIRLYLTTGFRQPEAAELYLNNGYTALFDSKVDPEIHGTLPFVKDISALALEFGPNAFDRKAS</sequence>
<dbReference type="GO" id="GO:0016746">
    <property type="term" value="F:acyltransferase activity"/>
    <property type="evidence" value="ECO:0007669"/>
    <property type="project" value="UniProtKB-KW"/>
</dbReference>
<name>A0ABV2DQ44_9HYPH</name>